<protein>
    <submittedName>
        <fullName evidence="1">Uncharacterized protein</fullName>
    </submittedName>
</protein>
<evidence type="ECO:0000313" key="1">
    <source>
        <dbReference type="EMBL" id="KAL2329424.1"/>
    </source>
</evidence>
<name>A0ABD1M0V6_9FABA</name>
<gene>
    <name evidence="1" type="ORF">Fmac_017005</name>
</gene>
<proteinExistence type="predicted"/>
<organism evidence="1 2">
    <name type="scientific">Flemingia macrophylla</name>
    <dbReference type="NCBI Taxonomy" id="520843"/>
    <lineage>
        <taxon>Eukaryota</taxon>
        <taxon>Viridiplantae</taxon>
        <taxon>Streptophyta</taxon>
        <taxon>Embryophyta</taxon>
        <taxon>Tracheophyta</taxon>
        <taxon>Spermatophyta</taxon>
        <taxon>Magnoliopsida</taxon>
        <taxon>eudicotyledons</taxon>
        <taxon>Gunneridae</taxon>
        <taxon>Pentapetalae</taxon>
        <taxon>rosids</taxon>
        <taxon>fabids</taxon>
        <taxon>Fabales</taxon>
        <taxon>Fabaceae</taxon>
        <taxon>Papilionoideae</taxon>
        <taxon>50 kb inversion clade</taxon>
        <taxon>NPAAA clade</taxon>
        <taxon>indigoferoid/millettioid clade</taxon>
        <taxon>Phaseoleae</taxon>
        <taxon>Flemingia</taxon>
    </lineage>
</organism>
<dbReference type="AlphaFoldDB" id="A0ABD1M0V6"/>
<reference evidence="1 2" key="1">
    <citation type="submission" date="2024-08" db="EMBL/GenBank/DDBJ databases">
        <title>Insights into the chromosomal genome structure of Flemingia macrophylla.</title>
        <authorList>
            <person name="Ding Y."/>
            <person name="Zhao Y."/>
            <person name="Bi W."/>
            <person name="Wu M."/>
            <person name="Zhao G."/>
            <person name="Gong Y."/>
            <person name="Li W."/>
            <person name="Zhang P."/>
        </authorList>
    </citation>
    <scope>NUCLEOTIDE SEQUENCE [LARGE SCALE GENOMIC DNA]</scope>
    <source>
        <strain evidence="1">DYQJB</strain>
        <tissue evidence="1">Leaf</tissue>
    </source>
</reference>
<comment type="caution">
    <text evidence="1">The sequence shown here is derived from an EMBL/GenBank/DDBJ whole genome shotgun (WGS) entry which is preliminary data.</text>
</comment>
<evidence type="ECO:0000313" key="2">
    <source>
        <dbReference type="Proteomes" id="UP001603857"/>
    </source>
</evidence>
<dbReference type="Proteomes" id="UP001603857">
    <property type="component" value="Unassembled WGS sequence"/>
</dbReference>
<keyword evidence="2" id="KW-1185">Reference proteome</keyword>
<accession>A0ABD1M0V6</accession>
<dbReference type="EMBL" id="JBGMDY010000006">
    <property type="protein sequence ID" value="KAL2329424.1"/>
    <property type="molecule type" value="Genomic_DNA"/>
</dbReference>
<sequence>MDNKNLLVDNNITNVTQKARKDQVRKLVSGVVSSLHHRIFCEQNEYLNHWNKMCTGR</sequence>